<keyword evidence="16" id="KW-1185">Reference proteome</keyword>
<dbReference type="GeneID" id="79950332"/>
<dbReference type="NCBIfam" id="TIGR03674">
    <property type="entry name" value="fen_arch"/>
    <property type="match status" value="1"/>
</dbReference>
<dbReference type="InterPro" id="IPR006086">
    <property type="entry name" value="XPG-I_dom"/>
</dbReference>
<dbReference type="PRINTS" id="PR00853">
    <property type="entry name" value="XPGRADSUPER"/>
</dbReference>
<evidence type="ECO:0000256" key="6">
    <source>
        <dbReference type="ARBA" id="ARBA00022801"/>
    </source>
</evidence>
<evidence type="ECO:0000256" key="5">
    <source>
        <dbReference type="ARBA" id="ARBA00022763"/>
    </source>
</evidence>
<evidence type="ECO:0000256" key="11">
    <source>
        <dbReference type="ARBA" id="ARBA00065981"/>
    </source>
</evidence>
<keyword evidence="6 12" id="KW-0378">Hydrolase</keyword>
<dbReference type="GO" id="GO:0003677">
    <property type="term" value="F:DNA binding"/>
    <property type="evidence" value="ECO:0007669"/>
    <property type="project" value="UniProtKB-UniRule"/>
</dbReference>
<evidence type="ECO:0000256" key="4">
    <source>
        <dbReference type="ARBA" id="ARBA00022759"/>
    </source>
</evidence>
<dbReference type="SMART" id="SM00484">
    <property type="entry name" value="XPGI"/>
    <property type="match status" value="1"/>
</dbReference>
<dbReference type="GO" id="GO:0006281">
    <property type="term" value="P:DNA repair"/>
    <property type="evidence" value="ECO:0007669"/>
    <property type="project" value="UniProtKB-UniRule"/>
</dbReference>
<keyword evidence="4 12" id="KW-0255">Endonuclease</keyword>
<dbReference type="InterPro" id="IPR019973">
    <property type="entry name" value="Flap_endonuc_arc"/>
</dbReference>
<feature type="binding site" evidence="12">
    <location>
        <position position="155"/>
    </location>
    <ligand>
        <name>Mg(2+)</name>
        <dbReference type="ChEBI" id="CHEBI:18420"/>
        <label>1</label>
    </ligand>
</feature>
<dbReference type="SUPFAM" id="SSF47807">
    <property type="entry name" value="5' to 3' exonuclease, C-terminal subdomain"/>
    <property type="match status" value="1"/>
</dbReference>
<comment type="function">
    <text evidence="10">Structure-specific nuclease with 5'-flap endonuclease and 5'-3' exonuclease activities involved in DNA replication and repair. During DNA replication, cleaves the 5'-overhanging flap structure that is generated by displacement synthesis when DNA polymerase encounters the 5'-end of a downstream Okazaki fragment. Binds the unpaired 3'-DNA end and kinks the DNA to facilitate 5' cleavage specificity. Cleaves one nucleotide into the double-stranded DNA from the junction in flap DNA, leaving a nick for ligation. Also involved in the base excision repair (BER) pathway. Acts as a genome stabilization factor that prevents flaps from equilibrating into structures that lead to duplications and deletions. Also possesses 5'-3' exonuclease activity on nicked or gapped double-stranded DNA.</text>
</comment>
<dbReference type="InterPro" id="IPR036279">
    <property type="entry name" value="5-3_exonuclease_C_sf"/>
</dbReference>
<feature type="region of interest" description="Interaction with PCNA" evidence="12">
    <location>
        <begin position="325"/>
        <end position="333"/>
    </location>
</feature>
<keyword evidence="7 12" id="KW-0269">Exonuclease</keyword>
<keyword evidence="5 12" id="KW-0227">DNA damage</keyword>
<evidence type="ECO:0000256" key="2">
    <source>
        <dbReference type="ARBA" id="ARBA00022722"/>
    </source>
</evidence>
<dbReference type="Gene3D" id="1.10.150.20">
    <property type="entry name" value="5' to 3' exonuclease, C-terminal subdomain"/>
    <property type="match status" value="1"/>
</dbReference>
<evidence type="ECO:0000259" key="13">
    <source>
        <dbReference type="SMART" id="SM00484"/>
    </source>
</evidence>
<feature type="domain" description="XPG N-terminal" evidence="14">
    <location>
        <begin position="1"/>
        <end position="102"/>
    </location>
</feature>
<evidence type="ECO:0000256" key="9">
    <source>
        <dbReference type="ARBA" id="ARBA00023204"/>
    </source>
</evidence>
<dbReference type="EC" id="3.1.-.-" evidence="12"/>
<dbReference type="GO" id="GO:0008409">
    <property type="term" value="F:5'-3' exonuclease activity"/>
    <property type="evidence" value="ECO:0007669"/>
    <property type="project" value="UniProtKB-UniRule"/>
</dbReference>
<protein>
    <recommendedName>
        <fullName evidence="12">Flap endonuclease 1</fullName>
        <shortName evidence="12">FEN-1</shortName>
        <ecNumber evidence="12">3.1.-.-</ecNumber>
    </recommendedName>
    <alternativeName>
        <fullName evidence="12">Flap structure-specific endonuclease 1</fullName>
    </alternativeName>
</protein>
<sequence>MGVALRDILLDYKNPVDWNELAGNCAVDGNNALYQFLTTIRQPDGTPLMDTGGRVTSHLSGLFFRLSNFLENGMHPVFIFDGKPPQFKSETIIIRREKKEKAKEAYMEAIAVGDTKEAFRQARSATKVDSEIIESSKKLLKLMGVPYFEAPGEGEAQAAVMAMSGDVKYSISQDYDSLLFGAPRLVRNMTVSRRRKVRGRTISVNPEKIVLSDVLSGLMITREELIEMGILIGTDFNEGVRGVGAKTALKIVREGKFAETVSEKLPGFDPDPVKEFFLNPPYSSDYNLEWKAVDFDGIIDYLCGDYEFSRGRIDAILEKLNVKQGQKTLEQWF</sequence>
<comment type="cofactor">
    <cofactor evidence="12">
        <name>Mg(2+)</name>
        <dbReference type="ChEBI" id="CHEBI:18420"/>
    </cofactor>
    <text evidence="12">Binds 2 magnesium ions per subunit. They probably participate in the reaction catalyzed by the enzyme. May bind an additional third magnesium ion after substrate binding.</text>
</comment>
<feature type="binding site" evidence="12">
    <location>
        <position position="28"/>
    </location>
    <ligand>
        <name>Mg(2+)</name>
        <dbReference type="ChEBI" id="CHEBI:18420"/>
        <label>1</label>
    </ligand>
</feature>
<dbReference type="InterPro" id="IPR023426">
    <property type="entry name" value="Flap_endonuc"/>
</dbReference>
<name>A0AAF0JM19_9EURY</name>
<dbReference type="GO" id="GO:0000287">
    <property type="term" value="F:magnesium ion binding"/>
    <property type="evidence" value="ECO:0007669"/>
    <property type="project" value="UniProtKB-UniRule"/>
</dbReference>
<comment type="function">
    <text evidence="12">Structure-specific nuclease with 5'-flap endonuclease and 5'-3' exonuclease activities involved in DNA replication and repair. During DNA replication, cleaves the 5'-overhanging flap structure that is generated by displacement synthesis when DNA polymerase encounters the 5'-end of a downstream Okazaki fragment. Binds the unpaired 3'-DNA end and kinks the DNA to facilitate 5' cleavage specificity. Cleaves one nucleotide into the double-stranded DNA from the junction in flap DNA, leaving a nick for ligation. Also involved in the base excision repair (BER) pathway. Acts as a genome stabilization factor that prevents flaps from equilibrating into structurs that lead to duplications and deletions. Also possesses 5'-3' exonuclease activity on nicked or gapped double-stranded DNA.</text>
</comment>
<dbReference type="AlphaFoldDB" id="A0AAF0JM19"/>
<accession>A0AAF0JM19</accession>
<dbReference type="GO" id="GO:0017108">
    <property type="term" value="F:5'-flap endonuclease activity"/>
    <property type="evidence" value="ECO:0007669"/>
    <property type="project" value="UniProtKB-UniRule"/>
</dbReference>
<dbReference type="RefSeq" id="WP_278098924.1">
    <property type="nucleotide sequence ID" value="NZ_CP091092.1"/>
</dbReference>
<feature type="binding site" evidence="12">
    <location>
        <position position="176"/>
    </location>
    <ligand>
        <name>Mg(2+)</name>
        <dbReference type="ChEBI" id="CHEBI:18420"/>
        <label>2</label>
    </ligand>
</feature>
<comment type="caution">
    <text evidence="12">Lacks conserved residue(s) required for the propagation of feature annotation.</text>
</comment>
<evidence type="ECO:0000256" key="10">
    <source>
        <dbReference type="ARBA" id="ARBA00024702"/>
    </source>
</evidence>
<evidence type="ECO:0000259" key="14">
    <source>
        <dbReference type="SMART" id="SM00485"/>
    </source>
</evidence>
<dbReference type="SMART" id="SM00279">
    <property type="entry name" value="HhH2"/>
    <property type="match status" value="1"/>
</dbReference>
<dbReference type="KEGG" id="manq:L1994_08000"/>
<dbReference type="Proteomes" id="UP001218895">
    <property type="component" value="Chromosome"/>
</dbReference>
<dbReference type="EMBL" id="CP091092">
    <property type="protein sequence ID" value="WFN36085.1"/>
    <property type="molecule type" value="Genomic_DNA"/>
</dbReference>
<dbReference type="Pfam" id="PF00867">
    <property type="entry name" value="XPG_I"/>
    <property type="match status" value="1"/>
</dbReference>
<keyword evidence="1 12" id="KW-0235">DNA replication</keyword>
<gene>
    <name evidence="12 15" type="primary">fen</name>
    <name evidence="15" type="ORF">L1994_08000</name>
</gene>
<feature type="binding site" evidence="12">
    <location>
        <position position="235"/>
    </location>
    <ligand>
        <name>Mg(2+)</name>
        <dbReference type="ChEBI" id="CHEBI:18420"/>
        <label>2</label>
    </ligand>
</feature>
<comment type="similarity">
    <text evidence="12">Belongs to the XPG/RAD2 endonuclease family. FEN1 subfamily.</text>
</comment>
<feature type="binding site" evidence="12">
    <location>
        <position position="81"/>
    </location>
    <ligand>
        <name>Mg(2+)</name>
        <dbReference type="ChEBI" id="CHEBI:18420"/>
        <label>1</label>
    </ligand>
</feature>
<feature type="domain" description="XPG-I" evidence="13">
    <location>
        <begin position="141"/>
        <end position="220"/>
    </location>
</feature>
<dbReference type="CDD" id="cd09867">
    <property type="entry name" value="PIN_FEN1"/>
    <property type="match status" value="1"/>
</dbReference>
<dbReference type="HAMAP" id="MF_00614">
    <property type="entry name" value="Fen"/>
    <property type="match status" value="1"/>
</dbReference>
<evidence type="ECO:0000256" key="12">
    <source>
        <dbReference type="HAMAP-Rule" id="MF_00614"/>
    </source>
</evidence>
<dbReference type="PANTHER" id="PTHR11081:SF9">
    <property type="entry name" value="FLAP ENDONUCLEASE 1"/>
    <property type="match status" value="1"/>
</dbReference>
<comment type="subunit">
    <text evidence="11 12">Interacts with PCNA. PCNA stimulates the nuclease activity without altering cleavage specificity.</text>
</comment>
<dbReference type="SMART" id="SM00485">
    <property type="entry name" value="XPGN"/>
    <property type="match status" value="1"/>
</dbReference>
<evidence type="ECO:0000256" key="1">
    <source>
        <dbReference type="ARBA" id="ARBA00022705"/>
    </source>
</evidence>
<keyword evidence="2 12" id="KW-0540">Nuclease</keyword>
<keyword evidence="3 12" id="KW-0479">Metal-binding</keyword>
<dbReference type="Pfam" id="PF00752">
    <property type="entry name" value="XPG_N"/>
    <property type="match status" value="1"/>
</dbReference>
<evidence type="ECO:0000313" key="16">
    <source>
        <dbReference type="Proteomes" id="UP001218895"/>
    </source>
</evidence>
<evidence type="ECO:0000256" key="8">
    <source>
        <dbReference type="ARBA" id="ARBA00022842"/>
    </source>
</evidence>
<dbReference type="FunFam" id="3.40.50.1010:FF:000016">
    <property type="entry name" value="Flap endonuclease 1"/>
    <property type="match status" value="1"/>
</dbReference>
<organism evidence="15 16">
    <name type="scientific">Methanomicrobium antiquum</name>
    <dbReference type="NCBI Taxonomy" id="487686"/>
    <lineage>
        <taxon>Archaea</taxon>
        <taxon>Methanobacteriati</taxon>
        <taxon>Methanobacteriota</taxon>
        <taxon>Stenosarchaea group</taxon>
        <taxon>Methanomicrobia</taxon>
        <taxon>Methanomicrobiales</taxon>
        <taxon>Methanomicrobiaceae</taxon>
        <taxon>Methanomicrobium</taxon>
    </lineage>
</organism>
<keyword evidence="8 12" id="KW-0460">Magnesium</keyword>
<proteinExistence type="inferred from homology"/>
<evidence type="ECO:0000256" key="3">
    <source>
        <dbReference type="ARBA" id="ARBA00022723"/>
    </source>
</evidence>
<keyword evidence="9 12" id="KW-0234">DNA repair</keyword>
<evidence type="ECO:0000313" key="15">
    <source>
        <dbReference type="EMBL" id="WFN36085.1"/>
    </source>
</evidence>
<dbReference type="PANTHER" id="PTHR11081">
    <property type="entry name" value="FLAP ENDONUCLEASE FAMILY MEMBER"/>
    <property type="match status" value="1"/>
</dbReference>
<evidence type="ECO:0000256" key="7">
    <source>
        <dbReference type="ARBA" id="ARBA00022839"/>
    </source>
</evidence>
<reference evidence="15" key="1">
    <citation type="submission" date="2022-01" db="EMBL/GenBank/DDBJ databases">
        <title>Complete genome of Methanomicrobium antiquum DSM 21220.</title>
        <authorList>
            <person name="Chen S.-C."/>
            <person name="You Y.-T."/>
            <person name="Zhou Y.-Z."/>
            <person name="Lai M.-C."/>
        </authorList>
    </citation>
    <scope>NUCLEOTIDE SEQUENCE</scope>
    <source>
        <strain evidence="15">DSM 21220</strain>
    </source>
</reference>
<dbReference type="Gene3D" id="3.40.50.1010">
    <property type="entry name" value="5'-nuclease"/>
    <property type="match status" value="1"/>
</dbReference>
<dbReference type="InterPro" id="IPR006085">
    <property type="entry name" value="XPG_DNA_repair_N"/>
</dbReference>
<dbReference type="InterPro" id="IPR029060">
    <property type="entry name" value="PIN-like_dom_sf"/>
</dbReference>
<dbReference type="InterPro" id="IPR006084">
    <property type="entry name" value="XPG/Rad2"/>
</dbReference>
<dbReference type="InterPro" id="IPR008918">
    <property type="entry name" value="HhH2"/>
</dbReference>
<feature type="binding site" evidence="12">
    <location>
        <position position="153"/>
    </location>
    <ligand>
        <name>Mg(2+)</name>
        <dbReference type="ChEBI" id="CHEBI:18420"/>
        <label>1</label>
    </ligand>
</feature>
<dbReference type="GO" id="GO:0043137">
    <property type="term" value="P:DNA replication, removal of RNA primer"/>
    <property type="evidence" value="ECO:0007669"/>
    <property type="project" value="UniProtKB-UniRule"/>
</dbReference>
<dbReference type="SUPFAM" id="SSF88723">
    <property type="entry name" value="PIN domain-like"/>
    <property type="match status" value="1"/>
</dbReference>
<feature type="binding site" evidence="12">
    <location>
        <position position="174"/>
    </location>
    <ligand>
        <name>Mg(2+)</name>
        <dbReference type="ChEBI" id="CHEBI:18420"/>
        <label>2</label>
    </ligand>
</feature>